<organism evidence="1 2">
    <name type="scientific">Glycomyces albidus</name>
    <dbReference type="NCBI Taxonomy" id="2656774"/>
    <lineage>
        <taxon>Bacteria</taxon>
        <taxon>Bacillati</taxon>
        <taxon>Actinomycetota</taxon>
        <taxon>Actinomycetes</taxon>
        <taxon>Glycomycetales</taxon>
        <taxon>Glycomycetaceae</taxon>
        <taxon>Glycomyces</taxon>
    </lineage>
</organism>
<dbReference type="RefSeq" id="WP_153024997.1">
    <property type="nucleotide sequence ID" value="NZ_WIAO01000009.1"/>
</dbReference>
<dbReference type="InterPro" id="IPR036894">
    <property type="entry name" value="YbaB-like_sf"/>
</dbReference>
<proteinExistence type="predicted"/>
<protein>
    <recommendedName>
        <fullName evidence="3">YbaB/EbfC family DNA-binding protein</fullName>
    </recommendedName>
</protein>
<evidence type="ECO:0000313" key="2">
    <source>
        <dbReference type="Proteomes" id="UP000477750"/>
    </source>
</evidence>
<dbReference type="EMBL" id="WIAO01000009">
    <property type="protein sequence ID" value="MQM25848.1"/>
    <property type="molecule type" value="Genomic_DNA"/>
</dbReference>
<accession>A0A6L5G8F3</accession>
<comment type="caution">
    <text evidence="1">The sequence shown here is derived from an EMBL/GenBank/DDBJ whole genome shotgun (WGS) entry which is preliminary data.</text>
</comment>
<dbReference type="AlphaFoldDB" id="A0A6L5G8F3"/>
<dbReference type="SUPFAM" id="SSF82607">
    <property type="entry name" value="YbaB-like"/>
    <property type="match status" value="1"/>
</dbReference>
<gene>
    <name evidence="1" type="ORF">GFD30_09740</name>
</gene>
<evidence type="ECO:0008006" key="3">
    <source>
        <dbReference type="Google" id="ProtNLM"/>
    </source>
</evidence>
<dbReference type="Proteomes" id="UP000477750">
    <property type="component" value="Unassembled WGS sequence"/>
</dbReference>
<name>A0A6L5G8F3_9ACTN</name>
<evidence type="ECO:0000313" key="1">
    <source>
        <dbReference type="EMBL" id="MQM25848.1"/>
    </source>
</evidence>
<dbReference type="Gene3D" id="3.30.1310.10">
    <property type="entry name" value="Nucleoid-associated protein YbaB-like domain"/>
    <property type="match status" value="1"/>
</dbReference>
<dbReference type="InterPro" id="IPR004401">
    <property type="entry name" value="YbaB/EbfC"/>
</dbReference>
<keyword evidence="2" id="KW-1185">Reference proteome</keyword>
<dbReference type="Pfam" id="PF02575">
    <property type="entry name" value="YbaB_DNA_bd"/>
    <property type="match status" value="1"/>
</dbReference>
<dbReference type="GO" id="GO:0003677">
    <property type="term" value="F:DNA binding"/>
    <property type="evidence" value="ECO:0007669"/>
    <property type="project" value="InterPro"/>
</dbReference>
<reference evidence="1 2" key="1">
    <citation type="submission" date="2019-10" db="EMBL/GenBank/DDBJ databases">
        <title>Glycomyces albidus sp. nov., a novel actinomycete isolated from rhizosphere soil of wheat (Triticum aestivum L.).</title>
        <authorList>
            <person name="Qian L."/>
        </authorList>
    </citation>
    <scope>NUCLEOTIDE SEQUENCE [LARGE SCALE GENOMIC DNA]</scope>
    <source>
        <strain evidence="1 2">NEAU-7082</strain>
    </source>
</reference>
<sequence>MTIPDPGGMTGPLDQVMAAAKRVQEIQNGDAEAEPIVAEAAEGMVTVSVKPPGTAEVSIKPVAMRLGSEALSEQITLAVNEAYAALRERAGAGAAVDLEELNEQLAEIQREGAARLSSFLDGIMAAHSRAEQREER</sequence>